<keyword evidence="4" id="KW-0498">Mitosis</keyword>
<evidence type="ECO:0000256" key="7">
    <source>
        <dbReference type="ARBA" id="ARBA00023306"/>
    </source>
</evidence>
<dbReference type="GO" id="GO:0007064">
    <property type="term" value="P:mitotic sister chromatid cohesion"/>
    <property type="evidence" value="ECO:0007669"/>
    <property type="project" value="InterPro"/>
</dbReference>
<dbReference type="AlphaFoldDB" id="A0AAV6X9F0"/>
<keyword evidence="3" id="KW-0227">DNA damage</keyword>
<evidence type="ECO:0000256" key="3">
    <source>
        <dbReference type="ARBA" id="ARBA00022763"/>
    </source>
</evidence>
<dbReference type="InterPro" id="IPR039776">
    <property type="entry name" value="Pds5"/>
</dbReference>
<dbReference type="GO" id="GO:0006281">
    <property type="term" value="P:DNA repair"/>
    <property type="evidence" value="ECO:0007669"/>
    <property type="project" value="UniProtKB-KW"/>
</dbReference>
<organism evidence="9 10">
    <name type="scientific">Buddleja alternifolia</name>
    <dbReference type="NCBI Taxonomy" id="168488"/>
    <lineage>
        <taxon>Eukaryota</taxon>
        <taxon>Viridiplantae</taxon>
        <taxon>Streptophyta</taxon>
        <taxon>Embryophyta</taxon>
        <taxon>Tracheophyta</taxon>
        <taxon>Spermatophyta</taxon>
        <taxon>Magnoliopsida</taxon>
        <taxon>eudicotyledons</taxon>
        <taxon>Gunneridae</taxon>
        <taxon>Pentapetalae</taxon>
        <taxon>asterids</taxon>
        <taxon>lamiids</taxon>
        <taxon>Lamiales</taxon>
        <taxon>Scrophulariaceae</taxon>
        <taxon>Buddlejeae</taxon>
        <taxon>Buddleja</taxon>
    </lineage>
</organism>
<dbReference type="Proteomes" id="UP000826271">
    <property type="component" value="Unassembled WGS sequence"/>
</dbReference>
<dbReference type="GO" id="GO:0005634">
    <property type="term" value="C:nucleus"/>
    <property type="evidence" value="ECO:0007669"/>
    <property type="project" value="UniProtKB-SubCell"/>
</dbReference>
<feature type="region of interest" description="Disordered" evidence="8">
    <location>
        <begin position="351"/>
        <end position="419"/>
    </location>
</feature>
<evidence type="ECO:0000313" key="10">
    <source>
        <dbReference type="Proteomes" id="UP000826271"/>
    </source>
</evidence>
<protein>
    <recommendedName>
        <fullName evidence="11">Tudor domain-containing protein</fullName>
    </recommendedName>
</protein>
<keyword evidence="10" id="KW-1185">Reference proteome</keyword>
<feature type="compositionally biased region" description="Polar residues" evidence="8">
    <location>
        <begin position="285"/>
        <end position="302"/>
    </location>
</feature>
<reference evidence="9" key="1">
    <citation type="submission" date="2019-10" db="EMBL/GenBank/DDBJ databases">
        <authorList>
            <person name="Zhang R."/>
            <person name="Pan Y."/>
            <person name="Wang J."/>
            <person name="Ma R."/>
            <person name="Yu S."/>
        </authorList>
    </citation>
    <scope>NUCLEOTIDE SEQUENCE</scope>
    <source>
        <strain evidence="9">LA-IB0</strain>
        <tissue evidence="9">Leaf</tissue>
    </source>
</reference>
<feature type="compositionally biased region" description="Polar residues" evidence="8">
    <location>
        <begin position="529"/>
        <end position="543"/>
    </location>
</feature>
<sequence length="570" mass="64640">MASSSHDDDGSERELEDELIEVGEKLLNRSSSTEELMIFLEEAESRLGKVWQKPPQHTANSLFQIMTALMRDHLLKHTDLNIQVAVASCFNELSRITAPAFPYPDEKMKEFLKLVNIAFKQLSCESGRNYSRALEILETVAKVRSGLMMLDVDSDSGPLIVEMFQIFLNVIRPGHSPDVFEYMEVIMTMVIEESDEISFELLSPLLDSVKKENKDTSPISWELGKKVFQNCATELQPYVKEALETKNLNLDDYDEIVTSLCQDTSKGKKRVSNGALVLETEQEDGTPQSNDGNGKNGQSETDTGAPRSRRRIKPTYRIRPDEIYEHPWMKKGKNSREVFFDGNNEEKNLALTQSRQSKKKKSGINQQIETEGKEITEEIVSKKDESKDVDKMVESSMSKTEKAENSKKEKEKKSRRPYGEKLVNSRIQVWWPMDKTFYTGSVIAYDAETKKHTILYDDDETEILNLRKETWELFDDERTPVTKPLENQEVDHPSPAKEPVKIQEKTAKRKAGSSKKRDAAASSKRSKNENSSVAKSAPGSISANDEEDDERRETNVSPKDDGGNQAESGN</sequence>
<dbReference type="GO" id="GO:0035825">
    <property type="term" value="P:homologous recombination"/>
    <property type="evidence" value="ECO:0007669"/>
    <property type="project" value="UniProtKB-ARBA"/>
</dbReference>
<feature type="compositionally biased region" description="Basic and acidic residues" evidence="8">
    <location>
        <begin position="551"/>
        <end position="562"/>
    </location>
</feature>
<comment type="caution">
    <text evidence="9">The sequence shown here is derived from an EMBL/GenBank/DDBJ whole genome shotgun (WGS) entry which is preliminary data.</text>
</comment>
<feature type="compositionally biased region" description="Basic and acidic residues" evidence="8">
    <location>
        <begin position="489"/>
        <end position="506"/>
    </location>
</feature>
<dbReference type="Gene3D" id="2.30.30.140">
    <property type="match status" value="1"/>
</dbReference>
<dbReference type="PANTHER" id="PTHR12663">
    <property type="entry name" value="ANDROGEN INDUCED INHIBITOR OF PROLIFERATION AS3 / PDS5-RELATED"/>
    <property type="match status" value="1"/>
</dbReference>
<keyword evidence="2" id="KW-0132">Cell division</keyword>
<evidence type="ECO:0000256" key="4">
    <source>
        <dbReference type="ARBA" id="ARBA00022776"/>
    </source>
</evidence>
<accession>A0AAV6X9F0</accession>
<evidence type="ECO:0000313" key="9">
    <source>
        <dbReference type="EMBL" id="KAG8379721.1"/>
    </source>
</evidence>
<evidence type="ECO:0000256" key="6">
    <source>
        <dbReference type="ARBA" id="ARBA00023242"/>
    </source>
</evidence>
<evidence type="ECO:0008006" key="11">
    <source>
        <dbReference type="Google" id="ProtNLM"/>
    </source>
</evidence>
<feature type="compositionally biased region" description="Basic and acidic residues" evidence="8">
    <location>
        <begin position="370"/>
        <end position="412"/>
    </location>
</feature>
<evidence type="ECO:0000256" key="2">
    <source>
        <dbReference type="ARBA" id="ARBA00022618"/>
    </source>
</evidence>
<dbReference type="EMBL" id="WHWC01000007">
    <property type="protein sequence ID" value="KAG8379721.1"/>
    <property type="molecule type" value="Genomic_DNA"/>
</dbReference>
<dbReference type="SUPFAM" id="SSF48371">
    <property type="entry name" value="ARM repeat"/>
    <property type="match status" value="1"/>
</dbReference>
<proteinExistence type="predicted"/>
<dbReference type="CDD" id="cd20404">
    <property type="entry name" value="Tudor_Agenet_AtEML-like"/>
    <property type="match status" value="1"/>
</dbReference>
<keyword evidence="5" id="KW-0234">DNA repair</keyword>
<comment type="subcellular location">
    <subcellularLocation>
        <location evidence="1">Nucleus</location>
    </subcellularLocation>
</comment>
<feature type="region of interest" description="Disordered" evidence="8">
    <location>
        <begin position="279"/>
        <end position="318"/>
    </location>
</feature>
<dbReference type="Pfam" id="PF20168">
    <property type="entry name" value="PDS5"/>
    <property type="match status" value="1"/>
</dbReference>
<feature type="compositionally biased region" description="Basic and acidic residues" evidence="8">
    <location>
        <begin position="471"/>
        <end position="480"/>
    </location>
</feature>
<dbReference type="PANTHER" id="PTHR12663:SF69">
    <property type="entry name" value="SISTER CHROMATID COHESION PROTEIN PDS5 HOMOLOG E"/>
    <property type="match status" value="1"/>
</dbReference>
<dbReference type="GO" id="GO:0051301">
    <property type="term" value="P:cell division"/>
    <property type="evidence" value="ECO:0007669"/>
    <property type="project" value="UniProtKB-KW"/>
</dbReference>
<keyword evidence="6" id="KW-0539">Nucleus</keyword>
<gene>
    <name evidence="9" type="ORF">BUALT_Bualt07G0118900</name>
</gene>
<dbReference type="GO" id="GO:0000785">
    <property type="term" value="C:chromatin"/>
    <property type="evidence" value="ECO:0007669"/>
    <property type="project" value="TreeGrafter"/>
</dbReference>
<feature type="compositionally biased region" description="Basic residues" evidence="8">
    <location>
        <begin position="307"/>
        <end position="316"/>
    </location>
</feature>
<keyword evidence="7" id="KW-0131">Cell cycle</keyword>
<feature type="region of interest" description="Disordered" evidence="8">
    <location>
        <begin position="471"/>
        <end position="570"/>
    </location>
</feature>
<evidence type="ECO:0000256" key="8">
    <source>
        <dbReference type="SAM" id="MobiDB-lite"/>
    </source>
</evidence>
<evidence type="ECO:0000256" key="1">
    <source>
        <dbReference type="ARBA" id="ARBA00004123"/>
    </source>
</evidence>
<name>A0AAV6X9F0_9LAMI</name>
<evidence type="ECO:0000256" key="5">
    <source>
        <dbReference type="ARBA" id="ARBA00023204"/>
    </source>
</evidence>
<dbReference type="InterPro" id="IPR016024">
    <property type="entry name" value="ARM-type_fold"/>
</dbReference>